<evidence type="ECO:0000256" key="1">
    <source>
        <dbReference type="ARBA" id="ARBA00007358"/>
    </source>
</evidence>
<dbReference type="PANTHER" id="PTHR11496">
    <property type="entry name" value="ALCOHOL DEHYDROGENASE"/>
    <property type="match status" value="1"/>
</dbReference>
<dbReference type="InterPro" id="IPR056798">
    <property type="entry name" value="ADH_Fe_C"/>
</dbReference>
<dbReference type="InterPro" id="IPR018211">
    <property type="entry name" value="ADH_Fe_CS"/>
</dbReference>
<dbReference type="Proteomes" id="UP001139263">
    <property type="component" value="Unassembled WGS sequence"/>
</dbReference>
<dbReference type="EC" id="1.1.1.202" evidence="6"/>
<protein>
    <submittedName>
        <fullName evidence="6">1,3-propanediol dehydrogenase</fullName>
        <ecNumber evidence="6">1.1.1.202</ecNumber>
    </submittedName>
</protein>
<dbReference type="AlphaFoldDB" id="A0A9X1V7D3"/>
<dbReference type="FunFam" id="3.40.50.1970:FF:000003">
    <property type="entry name" value="Alcohol dehydrogenase, iron-containing"/>
    <property type="match status" value="1"/>
</dbReference>
<name>A0A9X1V7D3_9BACL</name>
<keyword evidence="3" id="KW-0520">NAD</keyword>
<keyword evidence="7" id="KW-1185">Reference proteome</keyword>
<evidence type="ECO:0000256" key="2">
    <source>
        <dbReference type="ARBA" id="ARBA00023002"/>
    </source>
</evidence>
<dbReference type="GO" id="GO:0004022">
    <property type="term" value="F:alcohol dehydrogenase (NAD+) activity"/>
    <property type="evidence" value="ECO:0007669"/>
    <property type="project" value="UniProtKB-ARBA"/>
</dbReference>
<dbReference type="RefSeq" id="WP_241712122.1">
    <property type="nucleotide sequence ID" value="NZ_JALBUF010000001.1"/>
</dbReference>
<evidence type="ECO:0000313" key="6">
    <source>
        <dbReference type="EMBL" id="MCI0182537.1"/>
    </source>
</evidence>
<dbReference type="InterPro" id="IPR039697">
    <property type="entry name" value="Alcohol_dehydrogenase_Fe"/>
</dbReference>
<dbReference type="PANTHER" id="PTHR11496:SF102">
    <property type="entry name" value="ALCOHOL DEHYDROGENASE 4"/>
    <property type="match status" value="1"/>
</dbReference>
<dbReference type="Pfam" id="PF25137">
    <property type="entry name" value="ADH_Fe_C"/>
    <property type="match status" value="1"/>
</dbReference>
<gene>
    <name evidence="6" type="primary">dhaT</name>
    <name evidence="6" type="ORF">MM817_00797</name>
</gene>
<dbReference type="Pfam" id="PF00465">
    <property type="entry name" value="Fe-ADH"/>
    <property type="match status" value="1"/>
</dbReference>
<dbReference type="PROSITE" id="PS00913">
    <property type="entry name" value="ADH_IRON_1"/>
    <property type="match status" value="1"/>
</dbReference>
<evidence type="ECO:0000259" key="4">
    <source>
        <dbReference type="Pfam" id="PF00465"/>
    </source>
</evidence>
<accession>A0A9X1V7D3</accession>
<dbReference type="GO" id="GO:0047516">
    <property type="term" value="F:1,3-propanediol dehydrogenase activity"/>
    <property type="evidence" value="ECO:0007669"/>
    <property type="project" value="UniProtKB-EC"/>
</dbReference>
<dbReference type="InterPro" id="IPR001670">
    <property type="entry name" value="ADH_Fe/GldA"/>
</dbReference>
<feature type="domain" description="Alcohol dehydrogenase iron-type/glycerol dehydrogenase GldA" evidence="4">
    <location>
        <begin position="10"/>
        <end position="180"/>
    </location>
</feature>
<comment type="caution">
    <text evidence="6">The sequence shown here is derived from an EMBL/GenBank/DDBJ whole genome shotgun (WGS) entry which is preliminary data.</text>
</comment>
<dbReference type="EMBL" id="JALBUF010000001">
    <property type="protein sequence ID" value="MCI0182537.1"/>
    <property type="molecule type" value="Genomic_DNA"/>
</dbReference>
<feature type="domain" description="Fe-containing alcohol dehydrogenase-like C-terminal" evidence="5">
    <location>
        <begin position="192"/>
        <end position="389"/>
    </location>
</feature>
<organism evidence="6 7">
    <name type="scientific">Sulfoacidibacillus ferrooxidans</name>
    <dbReference type="NCBI Taxonomy" id="2005001"/>
    <lineage>
        <taxon>Bacteria</taxon>
        <taxon>Bacillati</taxon>
        <taxon>Bacillota</taxon>
        <taxon>Bacilli</taxon>
        <taxon>Bacillales</taxon>
        <taxon>Alicyclobacillaceae</taxon>
        <taxon>Sulfoacidibacillus</taxon>
    </lineage>
</organism>
<comment type="similarity">
    <text evidence="1">Belongs to the iron-containing alcohol dehydrogenase family.</text>
</comment>
<evidence type="ECO:0000256" key="3">
    <source>
        <dbReference type="ARBA" id="ARBA00023027"/>
    </source>
</evidence>
<evidence type="ECO:0000259" key="5">
    <source>
        <dbReference type="Pfam" id="PF25137"/>
    </source>
</evidence>
<evidence type="ECO:0000313" key="7">
    <source>
        <dbReference type="Proteomes" id="UP001139263"/>
    </source>
</evidence>
<dbReference type="CDD" id="cd14865">
    <property type="entry name" value="Fe-ADH-like"/>
    <property type="match status" value="1"/>
</dbReference>
<dbReference type="Gene3D" id="3.40.50.1970">
    <property type="match status" value="1"/>
</dbReference>
<keyword evidence="2 6" id="KW-0560">Oxidoreductase</keyword>
<dbReference type="Gene3D" id="1.20.1090.10">
    <property type="entry name" value="Dehydroquinate synthase-like - alpha domain"/>
    <property type="match status" value="1"/>
</dbReference>
<proteinExistence type="inferred from homology"/>
<dbReference type="GO" id="GO:0046872">
    <property type="term" value="F:metal ion binding"/>
    <property type="evidence" value="ECO:0007669"/>
    <property type="project" value="InterPro"/>
</dbReference>
<reference evidence="6" key="1">
    <citation type="submission" date="2022-03" db="EMBL/GenBank/DDBJ databases">
        <title>Draft Genome Sequence of Firmicute Strain S0AB, a Heterotrophic Iron/Sulfur-Oxidizing Extreme Acidophile.</title>
        <authorList>
            <person name="Vergara E."/>
            <person name="Pakostova E."/>
            <person name="Johnson D.B."/>
            <person name="Holmes D.S."/>
        </authorList>
    </citation>
    <scope>NUCLEOTIDE SEQUENCE</scope>
    <source>
        <strain evidence="6">S0AB</strain>
    </source>
</reference>
<dbReference type="PROSITE" id="PS00060">
    <property type="entry name" value="ADH_IRON_2"/>
    <property type="match status" value="1"/>
</dbReference>
<sequence>MMDFFQFQVPTRIVGGEPGFLQTMAPELAAFTGMRAAVITDAVICTLPAYQQMLTSLEESNIQVVASYQSVPQDSDVQVVHTVRDALRPMECELLIAIGGGSVMDTAKAVNIVLTHAGDLLEYQGAHILTEPLLPLIVIPTTVGTGSEVTMVSVIADATDHRKLTFVDYRLAPTLAVLDPAVTFSLPKSLVAATAMDALTHAIEAFIDVEHSPFSDLYAVEAARIIREQLLCALDDHGYEEARTHLQMAATMAGIAFNHSMVGIVHALAHALGGVSRVPHGVANSLMLVEGLQFNMEEVPERIAEIGVRAGFVDVQNDVQATAKASIVAIAQLRADVCAKSGIASTLSAAGVSYEQIPLLVERASEDGSLLYNPRMAEENDLLKMYEHMMK</sequence>
<dbReference type="SUPFAM" id="SSF56796">
    <property type="entry name" value="Dehydroquinate synthase-like"/>
    <property type="match status" value="1"/>
</dbReference>